<comment type="catalytic activity">
    <reaction evidence="4">
        <text>N-terminal L-arginyl-[protein] + L-leucyl-tRNA(Leu) = N-terminal L-leucyl-L-arginyl-[protein] + tRNA(Leu) + H(+)</text>
        <dbReference type="Rhea" id="RHEA:50416"/>
        <dbReference type="Rhea" id="RHEA-COMP:9613"/>
        <dbReference type="Rhea" id="RHEA-COMP:9622"/>
        <dbReference type="Rhea" id="RHEA-COMP:12672"/>
        <dbReference type="Rhea" id="RHEA-COMP:12673"/>
        <dbReference type="ChEBI" id="CHEBI:15378"/>
        <dbReference type="ChEBI" id="CHEBI:64719"/>
        <dbReference type="ChEBI" id="CHEBI:78442"/>
        <dbReference type="ChEBI" id="CHEBI:78494"/>
        <dbReference type="ChEBI" id="CHEBI:133044"/>
        <dbReference type="EC" id="2.3.2.6"/>
    </reaction>
</comment>
<evidence type="ECO:0000256" key="2">
    <source>
        <dbReference type="ARBA" id="ARBA00022679"/>
    </source>
</evidence>
<evidence type="ECO:0000256" key="3">
    <source>
        <dbReference type="ARBA" id="ARBA00023315"/>
    </source>
</evidence>
<comment type="similarity">
    <text evidence="4">Belongs to the L/F-transferase family.</text>
</comment>
<keyword evidence="3 4" id="KW-0012">Acyltransferase</keyword>
<comment type="function">
    <text evidence="4">Functions in the N-end rule pathway of protein degradation where it conjugates Leu, Phe and, less efficiently, Met from aminoacyl-tRNAs to the N-termini of proteins containing an N-terminal arginine or lysine.</text>
</comment>
<evidence type="ECO:0000313" key="6">
    <source>
        <dbReference type="Proteomes" id="UP000651112"/>
    </source>
</evidence>
<evidence type="ECO:0000256" key="4">
    <source>
        <dbReference type="HAMAP-Rule" id="MF_00688"/>
    </source>
</evidence>
<evidence type="ECO:0000256" key="1">
    <source>
        <dbReference type="ARBA" id="ARBA00022490"/>
    </source>
</evidence>
<evidence type="ECO:0000313" key="5">
    <source>
        <dbReference type="EMBL" id="MBD1423406.1"/>
    </source>
</evidence>
<organism evidence="5 6">
    <name type="scientific">Sphingobacterium chuzhouense</name>
    <dbReference type="NCBI Taxonomy" id="1742264"/>
    <lineage>
        <taxon>Bacteria</taxon>
        <taxon>Pseudomonadati</taxon>
        <taxon>Bacteroidota</taxon>
        <taxon>Sphingobacteriia</taxon>
        <taxon>Sphingobacteriales</taxon>
        <taxon>Sphingobacteriaceae</taxon>
        <taxon>Sphingobacterium</taxon>
    </lineage>
</organism>
<dbReference type="GO" id="GO:0008914">
    <property type="term" value="F:leucyl-tRNA--protein transferase activity"/>
    <property type="evidence" value="ECO:0007669"/>
    <property type="project" value="UniProtKB-EC"/>
</dbReference>
<keyword evidence="2 4" id="KW-0808">Transferase</keyword>
<dbReference type="Pfam" id="PF03588">
    <property type="entry name" value="Leu_Phe_trans"/>
    <property type="match status" value="1"/>
</dbReference>
<reference evidence="5 6" key="1">
    <citation type="submission" date="2020-08" db="EMBL/GenBank/DDBJ databases">
        <title>Sphingobacterium sp. DN00404 isolated from aquaculture water.</title>
        <authorList>
            <person name="Zhang M."/>
        </authorList>
    </citation>
    <scope>NUCLEOTIDE SEQUENCE [LARGE SCALE GENOMIC DNA]</scope>
    <source>
        <strain evidence="5 6">KCTC 42746</strain>
    </source>
</reference>
<keyword evidence="6" id="KW-1185">Reference proteome</keyword>
<dbReference type="InterPro" id="IPR016181">
    <property type="entry name" value="Acyl_CoA_acyltransferase"/>
</dbReference>
<dbReference type="InterPro" id="IPR042203">
    <property type="entry name" value="Leu/Phe-tRNA_Trfase_C"/>
</dbReference>
<dbReference type="InterPro" id="IPR042221">
    <property type="entry name" value="Leu/Phe-tRNA_Trfase_N"/>
</dbReference>
<dbReference type="RefSeq" id="WP_190315180.1">
    <property type="nucleotide sequence ID" value="NZ_JACNYL010000004.1"/>
</dbReference>
<comment type="caution">
    <text evidence="5">The sequence shown here is derived from an EMBL/GenBank/DDBJ whole genome shotgun (WGS) entry which is preliminary data.</text>
</comment>
<dbReference type="Proteomes" id="UP000651112">
    <property type="component" value="Unassembled WGS sequence"/>
</dbReference>
<accession>A0ABR7XWI2</accession>
<dbReference type="HAMAP" id="MF_00688">
    <property type="entry name" value="Leu_Phe_trans"/>
    <property type="match status" value="1"/>
</dbReference>
<dbReference type="EC" id="2.3.2.6" evidence="4"/>
<sequence length="219" mass="24790">MPYSLDGRLIFPHPSLADDDGLLAIGGDLSSERLLLAYQHGIFPWFSDETPILWYAPHERFVLDPKELKITRSMQQFIRNSLFRTAHNTAFMEVIDRCATTKRKDQQGTWITADMQEAYIRLHELGYAHSVETYNENGVLVGGLYGIQIGAVFCGESMFSHASNASKLALINLCQTFNFELIDCQIYSEHLASLGAKFISGTAYYQLLQKQIIEPFAIQ</sequence>
<proteinExistence type="inferred from homology"/>
<dbReference type="PANTHER" id="PTHR30098:SF2">
    <property type="entry name" value="LEUCYL_PHENYLALANYL-TRNA--PROTEIN TRANSFERASE"/>
    <property type="match status" value="1"/>
</dbReference>
<protein>
    <recommendedName>
        <fullName evidence="4">Leucyl/phenylalanyl-tRNA--protein transferase</fullName>
        <ecNumber evidence="4">2.3.2.6</ecNumber>
    </recommendedName>
    <alternativeName>
        <fullName evidence="4">L/F-transferase</fullName>
    </alternativeName>
    <alternativeName>
        <fullName evidence="4">Leucyltransferase</fullName>
    </alternativeName>
    <alternativeName>
        <fullName evidence="4">Phenyalanyltransferase</fullName>
    </alternativeName>
</protein>
<dbReference type="NCBIfam" id="TIGR00667">
    <property type="entry name" value="aat"/>
    <property type="match status" value="1"/>
</dbReference>
<comment type="catalytic activity">
    <reaction evidence="4">
        <text>N-terminal L-lysyl-[protein] + L-leucyl-tRNA(Leu) = N-terminal L-leucyl-L-lysyl-[protein] + tRNA(Leu) + H(+)</text>
        <dbReference type="Rhea" id="RHEA:12340"/>
        <dbReference type="Rhea" id="RHEA-COMP:9613"/>
        <dbReference type="Rhea" id="RHEA-COMP:9622"/>
        <dbReference type="Rhea" id="RHEA-COMP:12670"/>
        <dbReference type="Rhea" id="RHEA-COMP:12671"/>
        <dbReference type="ChEBI" id="CHEBI:15378"/>
        <dbReference type="ChEBI" id="CHEBI:65249"/>
        <dbReference type="ChEBI" id="CHEBI:78442"/>
        <dbReference type="ChEBI" id="CHEBI:78494"/>
        <dbReference type="ChEBI" id="CHEBI:133043"/>
        <dbReference type="EC" id="2.3.2.6"/>
    </reaction>
</comment>
<dbReference type="Gene3D" id="3.40.630.70">
    <property type="entry name" value="Leucyl/phenylalanyl-tRNA-protein transferase, C-terminal domain"/>
    <property type="match status" value="1"/>
</dbReference>
<dbReference type="SUPFAM" id="SSF55729">
    <property type="entry name" value="Acyl-CoA N-acyltransferases (Nat)"/>
    <property type="match status" value="1"/>
</dbReference>
<comment type="catalytic activity">
    <reaction evidence="4">
        <text>L-phenylalanyl-tRNA(Phe) + an N-terminal L-alpha-aminoacyl-[protein] = an N-terminal L-phenylalanyl-L-alpha-aminoacyl-[protein] + tRNA(Phe)</text>
        <dbReference type="Rhea" id="RHEA:43632"/>
        <dbReference type="Rhea" id="RHEA-COMP:9668"/>
        <dbReference type="Rhea" id="RHEA-COMP:9699"/>
        <dbReference type="Rhea" id="RHEA-COMP:10636"/>
        <dbReference type="Rhea" id="RHEA-COMP:10637"/>
        <dbReference type="ChEBI" id="CHEBI:78442"/>
        <dbReference type="ChEBI" id="CHEBI:78531"/>
        <dbReference type="ChEBI" id="CHEBI:78597"/>
        <dbReference type="ChEBI" id="CHEBI:83561"/>
        <dbReference type="EC" id="2.3.2.6"/>
    </reaction>
</comment>
<comment type="subcellular location">
    <subcellularLocation>
        <location evidence="4">Cytoplasm</location>
    </subcellularLocation>
</comment>
<name>A0ABR7XWI2_9SPHI</name>
<dbReference type="EMBL" id="JACNYL010000004">
    <property type="protein sequence ID" value="MBD1423406.1"/>
    <property type="molecule type" value="Genomic_DNA"/>
</dbReference>
<dbReference type="InterPro" id="IPR004616">
    <property type="entry name" value="Leu/Phe-tRNA_Trfase"/>
</dbReference>
<keyword evidence="1 4" id="KW-0963">Cytoplasm</keyword>
<dbReference type="Gene3D" id="3.30.70.3550">
    <property type="entry name" value="Leucyl/phenylalanyl-tRNA-protein transferase, N-terminal domain"/>
    <property type="match status" value="1"/>
</dbReference>
<gene>
    <name evidence="4" type="primary">aat</name>
    <name evidence="5" type="ORF">H8B21_17715</name>
</gene>
<dbReference type="PANTHER" id="PTHR30098">
    <property type="entry name" value="LEUCYL/PHENYLALANYL-TRNA--PROTEIN TRANSFERASE"/>
    <property type="match status" value="1"/>
</dbReference>